<sequence>MSLPPAKLSHVDEAQQPRMVDVGAKPVTQRTAQARARLTFPAEVAQALHAAGYVTPKGAVLTVAQIAGVMGAKATPQLIPLCHPLSLDRCDIAIRMEHNDALIDCTVSCRGSTGVEMEALTGASIAALTIYDMCKAMSHDMVIGDIRLLKKTGGKHDIGTDAMETP</sequence>
<dbReference type="InterPro" id="IPR023045">
    <property type="entry name" value="MoaC"/>
</dbReference>
<comment type="function">
    <text evidence="6">Catalyzes the conversion of (8S)-3',8-cyclo-7,8-dihydroguanosine 5'-triphosphate to cyclic pyranopterin monophosphate (cPMP).</text>
</comment>
<dbReference type="InterPro" id="IPR047594">
    <property type="entry name" value="MoaC_bact/euk"/>
</dbReference>
<evidence type="ECO:0000259" key="7">
    <source>
        <dbReference type="Pfam" id="PF01967"/>
    </source>
</evidence>
<dbReference type="CDD" id="cd01420">
    <property type="entry name" value="MoaC_PE"/>
    <property type="match status" value="1"/>
</dbReference>
<dbReference type="InterPro" id="IPR002820">
    <property type="entry name" value="Mopterin_CF_biosynth-C_dom"/>
</dbReference>
<proteinExistence type="predicted"/>
<dbReference type="SUPFAM" id="SSF55040">
    <property type="entry name" value="Molybdenum cofactor biosynthesis protein C, MoaC"/>
    <property type="match status" value="1"/>
</dbReference>
<gene>
    <name evidence="8" type="primary">moaC</name>
    <name evidence="8" type="ORF">ACFO5W_11260</name>
</gene>
<evidence type="ECO:0000256" key="4">
    <source>
        <dbReference type="ARBA" id="ARBA00023150"/>
    </source>
</evidence>
<feature type="domain" description="Molybdopterin cofactor biosynthesis C (MoaC)" evidence="7">
    <location>
        <begin position="19"/>
        <end position="154"/>
    </location>
</feature>
<comment type="caution">
    <text evidence="8">The sequence shown here is derived from an EMBL/GenBank/DDBJ whole genome shotgun (WGS) entry which is preliminary data.</text>
</comment>
<dbReference type="NCBIfam" id="NF006870">
    <property type="entry name" value="PRK09364.1"/>
    <property type="match status" value="1"/>
</dbReference>
<dbReference type="Proteomes" id="UP001595961">
    <property type="component" value="Unassembled WGS sequence"/>
</dbReference>
<dbReference type="GO" id="GO:0061799">
    <property type="term" value="F:cyclic pyranopterin monophosphate synthase activity"/>
    <property type="evidence" value="ECO:0007669"/>
    <property type="project" value="UniProtKB-EC"/>
</dbReference>
<dbReference type="InterPro" id="IPR036522">
    <property type="entry name" value="MoaC_sf"/>
</dbReference>
<keyword evidence="9" id="KW-1185">Reference proteome</keyword>
<comment type="catalytic activity">
    <reaction evidence="1">
        <text>(8S)-3',8-cyclo-7,8-dihydroguanosine 5'-triphosphate = cyclic pyranopterin phosphate + diphosphate</text>
        <dbReference type="Rhea" id="RHEA:49580"/>
        <dbReference type="ChEBI" id="CHEBI:33019"/>
        <dbReference type="ChEBI" id="CHEBI:59648"/>
        <dbReference type="ChEBI" id="CHEBI:131766"/>
        <dbReference type="EC" id="4.6.1.17"/>
    </reaction>
</comment>
<dbReference type="PANTHER" id="PTHR22960">
    <property type="entry name" value="MOLYBDOPTERIN COFACTOR SYNTHESIS PROTEIN A"/>
    <property type="match status" value="1"/>
</dbReference>
<dbReference type="NCBIfam" id="TIGR00581">
    <property type="entry name" value="moaC"/>
    <property type="match status" value="1"/>
</dbReference>
<dbReference type="EMBL" id="JBHSGA010000017">
    <property type="protein sequence ID" value="MFC4527210.1"/>
    <property type="molecule type" value="Genomic_DNA"/>
</dbReference>
<evidence type="ECO:0000256" key="1">
    <source>
        <dbReference type="ARBA" id="ARBA00001637"/>
    </source>
</evidence>
<evidence type="ECO:0000313" key="8">
    <source>
        <dbReference type="EMBL" id="MFC4527210.1"/>
    </source>
</evidence>
<comment type="pathway">
    <text evidence="2">Cofactor biosynthesis; molybdopterin biosynthesis.</text>
</comment>
<keyword evidence="4" id="KW-0501">Molybdenum cofactor biosynthesis</keyword>
<accession>A0ABV9C2J0</accession>
<organism evidence="8 9">
    <name type="scientific">Dyella halodurans</name>
    <dbReference type="NCBI Taxonomy" id="1920171"/>
    <lineage>
        <taxon>Bacteria</taxon>
        <taxon>Pseudomonadati</taxon>
        <taxon>Pseudomonadota</taxon>
        <taxon>Gammaproteobacteria</taxon>
        <taxon>Lysobacterales</taxon>
        <taxon>Rhodanobacteraceae</taxon>
        <taxon>Dyella</taxon>
    </lineage>
</organism>
<evidence type="ECO:0000313" key="9">
    <source>
        <dbReference type="Proteomes" id="UP001595961"/>
    </source>
</evidence>
<dbReference type="RefSeq" id="WP_266149158.1">
    <property type="nucleotide sequence ID" value="NZ_JAPDPF010000002.1"/>
</dbReference>
<keyword evidence="5 8" id="KW-0456">Lyase</keyword>
<evidence type="ECO:0000256" key="5">
    <source>
        <dbReference type="ARBA" id="ARBA00023239"/>
    </source>
</evidence>
<name>A0ABV9C2J0_9GAMM</name>
<reference evidence="9" key="1">
    <citation type="journal article" date="2019" name="Int. J. Syst. Evol. Microbiol.">
        <title>The Global Catalogue of Microorganisms (GCM) 10K type strain sequencing project: providing services to taxonomists for standard genome sequencing and annotation.</title>
        <authorList>
            <consortium name="The Broad Institute Genomics Platform"/>
            <consortium name="The Broad Institute Genome Sequencing Center for Infectious Disease"/>
            <person name="Wu L."/>
            <person name="Ma J."/>
        </authorList>
    </citation>
    <scope>NUCLEOTIDE SEQUENCE [LARGE SCALE GENOMIC DNA]</scope>
    <source>
        <strain evidence="9">CCM 4481</strain>
    </source>
</reference>
<dbReference type="InterPro" id="IPR050105">
    <property type="entry name" value="MoCo_biosynth_MoaA/MoaC"/>
</dbReference>
<dbReference type="EC" id="4.6.1.17" evidence="3"/>
<dbReference type="Pfam" id="PF01967">
    <property type="entry name" value="MoaC"/>
    <property type="match status" value="1"/>
</dbReference>
<dbReference type="PANTHER" id="PTHR22960:SF0">
    <property type="entry name" value="MOLYBDENUM COFACTOR BIOSYNTHESIS PROTEIN 1"/>
    <property type="match status" value="1"/>
</dbReference>
<evidence type="ECO:0000256" key="2">
    <source>
        <dbReference type="ARBA" id="ARBA00005046"/>
    </source>
</evidence>
<evidence type="ECO:0000256" key="6">
    <source>
        <dbReference type="ARBA" id="ARBA00055087"/>
    </source>
</evidence>
<evidence type="ECO:0000256" key="3">
    <source>
        <dbReference type="ARBA" id="ARBA00012575"/>
    </source>
</evidence>
<protein>
    <recommendedName>
        <fullName evidence="3">cyclic pyranopterin monophosphate synthase</fullName>
        <ecNumber evidence="3">4.6.1.17</ecNumber>
    </recommendedName>
</protein>
<dbReference type="Gene3D" id="3.30.70.640">
    <property type="entry name" value="Molybdopterin cofactor biosynthesis C (MoaC) domain"/>
    <property type="match status" value="1"/>
</dbReference>